<dbReference type="Pfam" id="PF00155">
    <property type="entry name" value="Aminotran_1_2"/>
    <property type="match status" value="1"/>
</dbReference>
<sequence length="405" mass="45117">MVKIEPFAVEQWMDEYETTAKYNVAETCAASISVNDLLELSENKERSREAIDVTSRKLTYGSIRGTDALRKNLAGLYSARASGLTSDGVLITNGAIAANFLTLYALVGQGDHVICQYPTYEQLYQVPASLGAEVSLWKMDPANKWKLDVDELKRMTKENTKMIILNNPNNPTGQIIPKPQLEEIIEFAQEKNIIIHSDEVYRPIFHSIQPSSDDFPPSAINMGYDKVIVTGSFSKAYSLAGIRTGWIASKNKEIIEKIVEVRHYTTISVSQLDEAVAAEAVSDRCVHALLGRNIQLAKKHLEILSNFIDAHNWACGWVKPVAGTTCFVKFHKMGRLIDDAEFCKRLIDRTGVMLVPGSKCFGGGKDFKGHVRIGFVCETEVLKEGLEKMRGFMEEEYADVPTAPK</sequence>
<dbReference type="PANTHER" id="PTHR43510">
    <property type="entry name" value="AMINOTRANSFERASE FUNCTION, HYPOTHETICAL (EUROFUNG)"/>
    <property type="match status" value="1"/>
</dbReference>
<dbReference type="CDD" id="cd00609">
    <property type="entry name" value="AAT_like"/>
    <property type="match status" value="1"/>
</dbReference>
<evidence type="ECO:0000313" key="2">
    <source>
        <dbReference type="EMBL" id="KAK5952159.1"/>
    </source>
</evidence>
<dbReference type="Proteomes" id="UP001316803">
    <property type="component" value="Unassembled WGS sequence"/>
</dbReference>
<evidence type="ECO:0000313" key="3">
    <source>
        <dbReference type="Proteomes" id="UP001316803"/>
    </source>
</evidence>
<feature type="domain" description="Aminotransferase class I/classII large" evidence="1">
    <location>
        <begin position="45"/>
        <end position="388"/>
    </location>
</feature>
<evidence type="ECO:0000259" key="1">
    <source>
        <dbReference type="Pfam" id="PF00155"/>
    </source>
</evidence>
<dbReference type="Gene3D" id="3.40.640.10">
    <property type="entry name" value="Type I PLP-dependent aspartate aminotransferase-like (Major domain)"/>
    <property type="match status" value="1"/>
</dbReference>
<dbReference type="AlphaFoldDB" id="A0AAN8I4U4"/>
<dbReference type="InterPro" id="IPR015424">
    <property type="entry name" value="PyrdxlP-dep_Trfase"/>
</dbReference>
<dbReference type="EMBL" id="JAKLMC020000016">
    <property type="protein sequence ID" value="KAK5952159.1"/>
    <property type="molecule type" value="Genomic_DNA"/>
</dbReference>
<comment type="caution">
    <text evidence="2">The sequence shown here is derived from an EMBL/GenBank/DDBJ whole genome shotgun (WGS) entry which is preliminary data.</text>
</comment>
<name>A0AAN8I4U4_9EURO</name>
<dbReference type="Gene3D" id="3.90.1150.10">
    <property type="entry name" value="Aspartate Aminotransferase, domain 1"/>
    <property type="match status" value="1"/>
</dbReference>
<dbReference type="SUPFAM" id="SSF53383">
    <property type="entry name" value="PLP-dependent transferases"/>
    <property type="match status" value="1"/>
</dbReference>
<organism evidence="2 3">
    <name type="scientific">Knufia fluminis</name>
    <dbReference type="NCBI Taxonomy" id="191047"/>
    <lineage>
        <taxon>Eukaryota</taxon>
        <taxon>Fungi</taxon>
        <taxon>Dikarya</taxon>
        <taxon>Ascomycota</taxon>
        <taxon>Pezizomycotina</taxon>
        <taxon>Eurotiomycetes</taxon>
        <taxon>Chaetothyriomycetidae</taxon>
        <taxon>Chaetothyriales</taxon>
        <taxon>Trichomeriaceae</taxon>
        <taxon>Knufia</taxon>
    </lineage>
</organism>
<reference evidence="2 3" key="1">
    <citation type="submission" date="2022-12" db="EMBL/GenBank/DDBJ databases">
        <title>Genomic features and morphological characterization of a novel Knufia sp. strain isolated from spacecraft assembly facility.</title>
        <authorList>
            <person name="Teixeira M."/>
            <person name="Chander A.M."/>
            <person name="Stajich J.E."/>
            <person name="Venkateswaran K."/>
        </authorList>
    </citation>
    <scope>NUCLEOTIDE SEQUENCE [LARGE SCALE GENOMIC DNA]</scope>
    <source>
        <strain evidence="2 3">FJI-L2-BK-P2</strain>
    </source>
</reference>
<protein>
    <recommendedName>
        <fullName evidence="1">Aminotransferase class I/classII large domain-containing protein</fullName>
    </recommendedName>
</protein>
<accession>A0AAN8I4U4</accession>
<dbReference type="PANTHER" id="PTHR43510:SF1">
    <property type="entry name" value="AMINOTRANSFERASE FUNCTION, HYPOTHETICAL (EUROFUNG)"/>
    <property type="match status" value="1"/>
</dbReference>
<dbReference type="InterPro" id="IPR015422">
    <property type="entry name" value="PyrdxlP-dep_Trfase_small"/>
</dbReference>
<dbReference type="InterPro" id="IPR015421">
    <property type="entry name" value="PyrdxlP-dep_Trfase_major"/>
</dbReference>
<proteinExistence type="predicted"/>
<dbReference type="InterPro" id="IPR004839">
    <property type="entry name" value="Aminotransferase_I/II_large"/>
</dbReference>
<gene>
    <name evidence="2" type="ORF">OHC33_006632</name>
</gene>
<dbReference type="GO" id="GO:0030170">
    <property type="term" value="F:pyridoxal phosphate binding"/>
    <property type="evidence" value="ECO:0007669"/>
    <property type="project" value="InterPro"/>
</dbReference>
<keyword evidence="3" id="KW-1185">Reference proteome</keyword>